<dbReference type="PIRSF" id="PIRSF000196">
    <property type="entry name" value="Pro_dehydrog"/>
    <property type="match status" value="1"/>
</dbReference>
<evidence type="ECO:0000313" key="13">
    <source>
        <dbReference type="Proteomes" id="UP000633619"/>
    </source>
</evidence>
<feature type="binding site" evidence="9">
    <location>
        <position position="284"/>
    </location>
    <ligand>
        <name>substrate</name>
    </ligand>
</feature>
<feature type="binding site" evidence="10">
    <location>
        <begin position="183"/>
        <end position="185"/>
    </location>
    <ligand>
        <name>FAD</name>
        <dbReference type="ChEBI" id="CHEBI:57692"/>
    </ligand>
</feature>
<accession>A0A8I1DDB9</accession>
<feature type="binding site" evidence="10">
    <location>
        <position position="133"/>
    </location>
    <ligand>
        <name>FAD</name>
        <dbReference type="ChEBI" id="CHEBI:57692"/>
    </ligand>
</feature>
<evidence type="ECO:0000259" key="11">
    <source>
        <dbReference type="Pfam" id="PF01619"/>
    </source>
</evidence>
<dbReference type="InterPro" id="IPR008219">
    <property type="entry name" value="PRODH_bac_arc"/>
</dbReference>
<comment type="catalytic activity">
    <reaction evidence="8">
        <text>L-proline + a quinone = (S)-1-pyrroline-5-carboxylate + a quinol + H(+)</text>
        <dbReference type="Rhea" id="RHEA:23784"/>
        <dbReference type="ChEBI" id="CHEBI:15378"/>
        <dbReference type="ChEBI" id="CHEBI:17388"/>
        <dbReference type="ChEBI" id="CHEBI:24646"/>
        <dbReference type="ChEBI" id="CHEBI:60039"/>
        <dbReference type="ChEBI" id="CHEBI:132124"/>
        <dbReference type="EC" id="1.5.5.2"/>
    </reaction>
</comment>
<dbReference type="EMBL" id="JAECVW010000001">
    <property type="protein sequence ID" value="MBH8593744.1"/>
    <property type="molecule type" value="Genomic_DNA"/>
</dbReference>
<keyword evidence="4 10" id="KW-0547">Nucleotide-binding</keyword>
<dbReference type="AlphaFoldDB" id="A0A8I1DDB9"/>
<keyword evidence="7" id="KW-0642">Proline metabolism</keyword>
<proteinExistence type="predicted"/>
<evidence type="ECO:0000256" key="6">
    <source>
        <dbReference type="ARBA" id="ARBA00023002"/>
    </source>
</evidence>
<sequence>MQKLLRNFFIRLSTNKFLNQSARKWGFRLGAERFVAGTDIESVTRTIKKMNQQGISCTVDNLGEFVFHKEESIQAKNQIIAMLNKINEENLDCHVSVKLTQLGLDIDQDFCIENMKEILDVAARYDIFINIDMEDYIHFQPTIDVLKTLLKDYNNVGTVIQSYLRCAEEVTDELRDVRLRIVKGAYKESPDVAFQSKEEIDRNFLKLAKKRLAGPAFTSIATHDHRIIGELKKFVAENGIPTDRFEFQMLYGFRQEMQYDLAKEGYRMTTYMPFGHDWFGYYMRRLAERPQNLNLIFKDVFNRKSS</sequence>
<comment type="pathway">
    <text evidence="1">Amino-acid degradation; L-proline degradation into L-glutamate; L-glutamate from L-proline: step 1/2.</text>
</comment>
<dbReference type="InterPro" id="IPR002872">
    <property type="entry name" value="Proline_DH_dom"/>
</dbReference>
<evidence type="ECO:0000256" key="2">
    <source>
        <dbReference type="ARBA" id="ARBA00012695"/>
    </source>
</evidence>
<keyword evidence="6" id="KW-0560">Oxidoreductase</keyword>
<evidence type="ECO:0000256" key="8">
    <source>
        <dbReference type="ARBA" id="ARBA00048779"/>
    </source>
</evidence>
<dbReference type="GO" id="GO:0004657">
    <property type="term" value="F:proline dehydrogenase activity"/>
    <property type="evidence" value="ECO:0007669"/>
    <property type="project" value="UniProtKB-EC"/>
</dbReference>
<evidence type="ECO:0000256" key="10">
    <source>
        <dbReference type="PIRSR" id="PIRSR000196-2"/>
    </source>
</evidence>
<evidence type="ECO:0000256" key="1">
    <source>
        <dbReference type="ARBA" id="ARBA00004739"/>
    </source>
</evidence>
<name>A0A8I1DDB9_THEIN</name>
<feature type="binding site" evidence="10">
    <location>
        <begin position="222"/>
        <end position="223"/>
    </location>
    <ligand>
        <name>FAD</name>
        <dbReference type="ChEBI" id="CHEBI:57692"/>
    </ligand>
</feature>
<gene>
    <name evidence="12" type="ORF">I8U20_00185</name>
</gene>
<evidence type="ECO:0000313" key="12">
    <source>
        <dbReference type="EMBL" id="MBH8593744.1"/>
    </source>
</evidence>
<evidence type="ECO:0000256" key="4">
    <source>
        <dbReference type="ARBA" id="ARBA00022741"/>
    </source>
</evidence>
<dbReference type="PANTHER" id="PTHR13914:SF0">
    <property type="entry name" value="PROLINE DEHYDROGENASE 1, MITOCHONDRIAL"/>
    <property type="match status" value="1"/>
</dbReference>
<comment type="cofactor">
    <cofactor evidence="10">
        <name>FAD</name>
        <dbReference type="ChEBI" id="CHEBI:57692"/>
    </cofactor>
    <text evidence="10">Binds 1 FAD per subunit.</text>
</comment>
<protein>
    <recommendedName>
        <fullName evidence="2">proline dehydrogenase</fullName>
        <ecNumber evidence="2">1.5.5.2</ecNumber>
    </recommendedName>
</protein>
<evidence type="ECO:0000256" key="5">
    <source>
        <dbReference type="ARBA" id="ARBA00022827"/>
    </source>
</evidence>
<dbReference type="Gene3D" id="3.20.20.220">
    <property type="match status" value="1"/>
</dbReference>
<dbReference type="RefSeq" id="WP_181731169.1">
    <property type="nucleotide sequence ID" value="NZ_JACEIR010000001.1"/>
</dbReference>
<feature type="domain" description="Proline dehydrogenase" evidence="11">
    <location>
        <begin position="44"/>
        <end position="290"/>
    </location>
</feature>
<evidence type="ECO:0000256" key="3">
    <source>
        <dbReference type="ARBA" id="ARBA00022630"/>
    </source>
</evidence>
<dbReference type="GO" id="GO:0010133">
    <property type="term" value="P:L-proline catabolic process to L-glutamate"/>
    <property type="evidence" value="ECO:0007669"/>
    <property type="project" value="UniProtKB-UniPathway"/>
</dbReference>
<dbReference type="EC" id="1.5.5.2" evidence="2"/>
<organism evidence="12 13">
    <name type="scientific">Thermoactinomyces intermedius</name>
    <dbReference type="NCBI Taxonomy" id="2024"/>
    <lineage>
        <taxon>Bacteria</taxon>
        <taxon>Bacillati</taxon>
        <taxon>Bacillota</taxon>
        <taxon>Bacilli</taxon>
        <taxon>Bacillales</taxon>
        <taxon>Thermoactinomycetaceae</taxon>
        <taxon>Thermoactinomyces</taxon>
    </lineage>
</organism>
<dbReference type="Pfam" id="PF01619">
    <property type="entry name" value="Pro_dh"/>
    <property type="match status" value="1"/>
</dbReference>
<evidence type="ECO:0000256" key="7">
    <source>
        <dbReference type="ARBA" id="ARBA00023062"/>
    </source>
</evidence>
<feature type="binding site" evidence="9">
    <location>
        <position position="98"/>
    </location>
    <ligand>
        <name>substrate</name>
    </ligand>
</feature>
<feature type="binding site" evidence="9">
    <location>
        <position position="285"/>
    </location>
    <ligand>
        <name>substrate</name>
    </ligand>
</feature>
<comment type="caution">
    <text evidence="12">The sequence shown here is derived from an EMBL/GenBank/DDBJ whole genome shotgun (WGS) entry which is preliminary data.</text>
</comment>
<dbReference type="Proteomes" id="UP000633619">
    <property type="component" value="Unassembled WGS sequence"/>
</dbReference>
<evidence type="ECO:0000256" key="9">
    <source>
        <dbReference type="PIRSR" id="PIRSR000196-1"/>
    </source>
</evidence>
<dbReference type="SUPFAM" id="SSF51730">
    <property type="entry name" value="FAD-linked oxidoreductase"/>
    <property type="match status" value="1"/>
</dbReference>
<keyword evidence="13" id="KW-1185">Reference proteome</keyword>
<dbReference type="InterPro" id="IPR015659">
    <property type="entry name" value="Proline_oxidase"/>
</dbReference>
<dbReference type="PANTHER" id="PTHR13914">
    <property type="entry name" value="PROLINE OXIDASE"/>
    <property type="match status" value="1"/>
</dbReference>
<keyword evidence="5 10" id="KW-0274">FAD</keyword>
<dbReference type="UniPathway" id="UPA00261">
    <property type="reaction ID" value="UER00373"/>
</dbReference>
<feature type="binding site" evidence="10">
    <location>
        <position position="197"/>
    </location>
    <ligand>
        <name>FAD</name>
        <dbReference type="ChEBI" id="CHEBI:57692"/>
    </ligand>
</feature>
<keyword evidence="3" id="KW-0285">Flavoprotein</keyword>
<dbReference type="InterPro" id="IPR029041">
    <property type="entry name" value="FAD-linked_oxidoreductase-like"/>
</dbReference>
<dbReference type="GO" id="GO:0000166">
    <property type="term" value="F:nucleotide binding"/>
    <property type="evidence" value="ECO:0007669"/>
    <property type="project" value="UniProtKB-KW"/>
</dbReference>
<reference evidence="12 13" key="1">
    <citation type="submission" date="2020-12" db="EMBL/GenBank/DDBJ databases">
        <title>WGS of Thermoactinomyces spp.</title>
        <authorList>
            <person name="Cheng K."/>
        </authorList>
    </citation>
    <scope>NUCLEOTIDE SEQUENCE [LARGE SCALE GENOMIC DNA]</scope>
    <source>
        <strain evidence="13">CICC 10671\DSM 43846</strain>
    </source>
</reference>
<feature type="binding site" evidence="10">
    <location>
        <position position="161"/>
    </location>
    <ligand>
        <name>FAD</name>
        <dbReference type="ChEBI" id="CHEBI:57692"/>
    </ligand>
</feature>